<gene>
    <name evidence="2" type="ORF">DIS07_05745</name>
</gene>
<comment type="caution">
    <text evidence="2">The sequence shown here is derived from an EMBL/GenBank/DDBJ whole genome shotgun (WGS) entry which is preliminary data.</text>
</comment>
<dbReference type="PANTHER" id="PTHR34406">
    <property type="entry name" value="PROTEIN YCEI"/>
    <property type="match status" value="1"/>
</dbReference>
<dbReference type="SUPFAM" id="SSF101874">
    <property type="entry name" value="YceI-like"/>
    <property type="match status" value="1"/>
</dbReference>
<dbReference type="PANTHER" id="PTHR34406:SF1">
    <property type="entry name" value="PROTEIN YCEI"/>
    <property type="match status" value="1"/>
</dbReference>
<keyword evidence="3" id="KW-1185">Reference proteome</keyword>
<evidence type="ECO:0000259" key="1">
    <source>
        <dbReference type="SMART" id="SM00867"/>
    </source>
</evidence>
<reference evidence="2 3" key="1">
    <citation type="submission" date="2018-05" db="EMBL/GenBank/DDBJ databases">
        <title>Polaribacter aquimarinus sp. nov., isolated from sediment in a sediment of sea.</title>
        <authorList>
            <person name="Lu D."/>
        </authorList>
    </citation>
    <scope>NUCLEOTIDE SEQUENCE [LARGE SCALE GENOMIC DNA]</scope>
    <source>
        <strain evidence="2 3">ZY113</strain>
    </source>
</reference>
<dbReference type="OrthoDB" id="951410at2"/>
<evidence type="ECO:0000313" key="3">
    <source>
        <dbReference type="Proteomes" id="UP000245670"/>
    </source>
</evidence>
<dbReference type="AlphaFoldDB" id="A0A2U2JC77"/>
<dbReference type="RefSeq" id="WP_109404275.1">
    <property type="nucleotide sequence ID" value="NZ_QFFG01000002.1"/>
</dbReference>
<proteinExistence type="predicted"/>
<feature type="domain" description="Lipid/polyisoprenoid-binding YceI-like" evidence="1">
    <location>
        <begin position="23"/>
        <end position="186"/>
    </location>
</feature>
<dbReference type="EMBL" id="QFFG01000002">
    <property type="protein sequence ID" value="PWG05943.1"/>
    <property type="molecule type" value="Genomic_DNA"/>
</dbReference>
<protein>
    <submittedName>
        <fullName evidence="2">YceI family protein</fullName>
    </submittedName>
</protein>
<dbReference type="InterPro" id="IPR036761">
    <property type="entry name" value="TTHA0802/YceI-like_sf"/>
</dbReference>
<dbReference type="InterPro" id="IPR007372">
    <property type="entry name" value="Lipid/polyisoprenoid-bd_YceI"/>
</dbReference>
<dbReference type="Proteomes" id="UP000245670">
    <property type="component" value="Unassembled WGS sequence"/>
</dbReference>
<dbReference type="Pfam" id="PF04264">
    <property type="entry name" value="YceI"/>
    <property type="match status" value="1"/>
</dbReference>
<accession>A0A2U2JC77</accession>
<name>A0A2U2JC77_9FLAO</name>
<evidence type="ECO:0000313" key="2">
    <source>
        <dbReference type="EMBL" id="PWG05943.1"/>
    </source>
</evidence>
<dbReference type="Gene3D" id="2.40.128.110">
    <property type="entry name" value="Lipid/polyisoprenoid-binding, YceI-like"/>
    <property type="match status" value="1"/>
</dbReference>
<organism evidence="2 3">
    <name type="scientific">Polaribacter aquimarinus</name>
    <dbReference type="NCBI Taxonomy" id="2100726"/>
    <lineage>
        <taxon>Bacteria</taxon>
        <taxon>Pseudomonadati</taxon>
        <taxon>Bacteroidota</taxon>
        <taxon>Flavobacteriia</taxon>
        <taxon>Flavobacteriales</taxon>
        <taxon>Flavobacteriaceae</taxon>
    </lineage>
</organism>
<dbReference type="SMART" id="SM00867">
    <property type="entry name" value="YceI"/>
    <property type="match status" value="1"/>
</dbReference>
<sequence length="187" mass="21534">MKKVILCILATTLMGSNLFSQEKLAINTKKSTIKWIGELTFNFGGHDGYINFKEGHFIKENKVITGGEFIIDMNSMTNTDIKEQRGKDGLIKHLKEPDFFDVEKYPTAKLSITSVEYFEDKTMRIFANLTIKGITNPIKFYAKPNYQEESLSARFKIDRKIWGVNYQSKFKNSFISDAIGFEVFIKL</sequence>